<dbReference type="AlphaFoldDB" id="A0A2G7FI17"/>
<evidence type="ECO:0000313" key="1">
    <source>
        <dbReference type="EMBL" id="PIG80254.1"/>
    </source>
</evidence>
<comment type="caution">
    <text evidence="1">The sequence shown here is derived from an EMBL/GenBank/DDBJ whole genome shotgun (WGS) entry which is preliminary data.</text>
</comment>
<organism evidence="1 2">
    <name type="scientific">Aspergillus arachidicola</name>
    <dbReference type="NCBI Taxonomy" id="656916"/>
    <lineage>
        <taxon>Eukaryota</taxon>
        <taxon>Fungi</taxon>
        <taxon>Dikarya</taxon>
        <taxon>Ascomycota</taxon>
        <taxon>Pezizomycotina</taxon>
        <taxon>Eurotiomycetes</taxon>
        <taxon>Eurotiomycetidae</taxon>
        <taxon>Eurotiales</taxon>
        <taxon>Aspergillaceae</taxon>
        <taxon>Aspergillus</taxon>
        <taxon>Aspergillus subgen. Circumdati</taxon>
    </lineage>
</organism>
<name>A0A2G7FI17_9EURO</name>
<sequence length="254" mass="28184">MPENIQDWDSDAGRGSLVGTLAEFSQLDRATPYGCVCITTFRAFWSTNYLLDLVIGSDTKLTYQGYHSSDVPPLSTTEKVTGQKYNLANQLLHNPILAIVKGSVIVFLFRLQGRRRIVHWNLYALSAVNMCLLISISCRISFSAVSCDMSSITQLWIRQRIKLLGLMQTAAKTARWLKVAIRFNPKNEDRTYNIGRTVPGAEANLASIDASAATLSSLVARFSPQFWGLGARYSTSQQGAAGGENDRLRLRARE</sequence>
<proteinExistence type="predicted"/>
<dbReference type="EMBL" id="NEXV01000626">
    <property type="protein sequence ID" value="PIG80254.1"/>
    <property type="molecule type" value="Genomic_DNA"/>
</dbReference>
<protein>
    <submittedName>
        <fullName evidence="1">Uncharacterized protein</fullName>
    </submittedName>
</protein>
<accession>A0A2G7FI17</accession>
<reference evidence="1 2" key="1">
    <citation type="submission" date="2017-05" db="EMBL/GenBank/DDBJ databases">
        <title>Genome sequence for an aflatoxigenic pathogen of Argentinian peanut, Aspergillus arachidicola.</title>
        <authorList>
            <person name="Moore G."/>
            <person name="Beltz S.B."/>
            <person name="Mack B.M."/>
        </authorList>
    </citation>
    <scope>NUCLEOTIDE SEQUENCE [LARGE SCALE GENOMIC DNA]</scope>
    <source>
        <strain evidence="1 2">CBS 117610</strain>
    </source>
</reference>
<dbReference type="STRING" id="656916.A0A2G7FI17"/>
<keyword evidence="2" id="KW-1185">Reference proteome</keyword>
<gene>
    <name evidence="1" type="ORF">AARAC_006256</name>
</gene>
<evidence type="ECO:0000313" key="2">
    <source>
        <dbReference type="Proteomes" id="UP000231358"/>
    </source>
</evidence>
<dbReference type="Proteomes" id="UP000231358">
    <property type="component" value="Unassembled WGS sequence"/>
</dbReference>